<dbReference type="HOGENOM" id="CLU_2942902_0_0_1"/>
<reference evidence="1" key="1">
    <citation type="submission" date="2013-07" db="EMBL/GenBank/DDBJ databases">
        <title>The genome of an arbuscular mycorrhizal fungus provides insights into the evolution of the oldest plant symbiosis.</title>
        <authorList>
            <consortium name="DOE Joint Genome Institute"/>
            <person name="Tisserant E."/>
            <person name="Malbreil M."/>
            <person name="Kuo A."/>
            <person name="Kohler A."/>
            <person name="Symeonidi A."/>
            <person name="Balestrini R."/>
            <person name="Charron P."/>
            <person name="Duensing N."/>
            <person name="Frei-dit-Frey N."/>
            <person name="Gianinazzi-Pearson V."/>
            <person name="Gilbert B."/>
            <person name="Handa Y."/>
            <person name="Hijri M."/>
            <person name="Kaul R."/>
            <person name="Kawaguchi M."/>
            <person name="Krajinski F."/>
            <person name="Lammers P."/>
            <person name="Lapierre D."/>
            <person name="Masclaux F.G."/>
            <person name="Murat C."/>
            <person name="Morin E."/>
            <person name="Ndikumana S."/>
            <person name="Pagni M."/>
            <person name="Petitpierre D."/>
            <person name="Requena N."/>
            <person name="Rosikiewicz P."/>
            <person name="Riley R."/>
            <person name="Saito K."/>
            <person name="San Clemente H."/>
            <person name="Shapiro H."/>
            <person name="van Tuinen D."/>
            <person name="Becard G."/>
            <person name="Bonfante P."/>
            <person name="Paszkowski U."/>
            <person name="Shachar-Hill Y."/>
            <person name="Young J.P."/>
            <person name="Sanders I.R."/>
            <person name="Henrissat B."/>
            <person name="Rensing S.A."/>
            <person name="Grigoriev I.V."/>
            <person name="Corradi N."/>
            <person name="Roux C."/>
            <person name="Martin F."/>
        </authorList>
    </citation>
    <scope>NUCLEOTIDE SEQUENCE</scope>
    <source>
        <strain evidence="1">DAOM 197198</strain>
    </source>
</reference>
<gene>
    <name evidence="1" type="ORF">GLOINDRAFT_142377</name>
</gene>
<name>U9UDG1_RHIID</name>
<sequence>MHYPMKLEDLLIKPLEEDKITPNLHLSLHLNECTYDLTLIRAYERNIRQIIVYIFNKLRS</sequence>
<proteinExistence type="predicted"/>
<evidence type="ECO:0000313" key="1">
    <source>
        <dbReference type="EMBL" id="ESA18435.1"/>
    </source>
</evidence>
<dbReference type="AlphaFoldDB" id="U9UDG1"/>
<protein>
    <submittedName>
        <fullName evidence="1">Uncharacterized protein</fullName>
    </submittedName>
</protein>
<organism evidence="1">
    <name type="scientific">Rhizophagus irregularis (strain DAOM 181602 / DAOM 197198 / MUCL 43194)</name>
    <name type="common">Arbuscular mycorrhizal fungus</name>
    <name type="synonym">Glomus intraradices</name>
    <dbReference type="NCBI Taxonomy" id="747089"/>
    <lineage>
        <taxon>Eukaryota</taxon>
        <taxon>Fungi</taxon>
        <taxon>Fungi incertae sedis</taxon>
        <taxon>Mucoromycota</taxon>
        <taxon>Glomeromycotina</taxon>
        <taxon>Glomeromycetes</taxon>
        <taxon>Glomerales</taxon>
        <taxon>Glomeraceae</taxon>
        <taxon>Rhizophagus</taxon>
    </lineage>
</organism>
<dbReference type="EMBL" id="KI279225">
    <property type="protein sequence ID" value="ESA18435.1"/>
    <property type="molecule type" value="Genomic_DNA"/>
</dbReference>
<accession>U9UDG1</accession>